<evidence type="ECO:0000313" key="15">
    <source>
        <dbReference type="EMBL" id="CAF0810925.1"/>
    </source>
</evidence>
<keyword evidence="4 10" id="KW-0862">Zinc</keyword>
<feature type="domain" description="LIM zinc-binding" evidence="13">
    <location>
        <begin position="119"/>
        <end position="181"/>
    </location>
</feature>
<dbReference type="PROSITE" id="PS00478">
    <property type="entry name" value="LIM_DOMAIN_1"/>
    <property type="match status" value="1"/>
</dbReference>
<dbReference type="SMART" id="SM00389">
    <property type="entry name" value="HOX"/>
    <property type="match status" value="1"/>
</dbReference>
<keyword evidence="6 9" id="KW-0238">DNA-binding</keyword>
<gene>
    <name evidence="15" type="ORF">GPM918_LOCUS4024</name>
    <name evidence="16" type="ORF">SRO942_LOCUS4024</name>
</gene>
<proteinExistence type="predicted"/>
<sequence>MIERLPTQPITIVSQNSVNINGSNSDLITTAEKNESQKCSDIDYTISNTKNHIKSIECSGCYQQIDEKYYLCVADKYWHLTCLKCHECQMVLDNELTCYSKDGLLFFCRKDYYKYSGRYRCQKCHQSLTPNDLIMRACDYLYHINCFSCCLCQQLLKPGDEYGLRDSFLLCRSHFEQSSSIFDDSLLLPSSFIEQQLKSSPQLPSSEFIMTDLNTTQQYFPIKSNRQQQSRKRKLNDVENDYNIHHSTTGLFSDNRENSILTETFLFQQQILNSSSSQTAHQQQQQRQKRMRTSFKHHQLRIMKTFFTSNHNPDAKDLKSLAQKTGLSKRVLQVWFQNARAKYRRSLLQDQDTKQDGSSSSSSTSISSSIINRNPEDTIILNRKETELLDMLTDDHSSDGDLGGHGDLSRDSVTDTEYHHLTSYIDDYT</sequence>
<evidence type="ECO:0000259" key="14">
    <source>
        <dbReference type="PROSITE" id="PS50071"/>
    </source>
</evidence>
<evidence type="ECO:0000259" key="13">
    <source>
        <dbReference type="PROSITE" id="PS50023"/>
    </source>
</evidence>
<dbReference type="GO" id="GO:0000977">
    <property type="term" value="F:RNA polymerase II transcription regulatory region sequence-specific DNA binding"/>
    <property type="evidence" value="ECO:0007669"/>
    <property type="project" value="TreeGrafter"/>
</dbReference>
<keyword evidence="3" id="KW-0677">Repeat</keyword>
<evidence type="ECO:0000256" key="6">
    <source>
        <dbReference type="ARBA" id="ARBA00023125"/>
    </source>
</evidence>
<evidence type="ECO:0000256" key="4">
    <source>
        <dbReference type="ARBA" id="ARBA00022833"/>
    </source>
</evidence>
<evidence type="ECO:0000256" key="3">
    <source>
        <dbReference type="ARBA" id="ARBA00022737"/>
    </source>
</evidence>
<dbReference type="PANTHER" id="PTHR24208:SF168">
    <property type="entry name" value="PROTEIN APTEROUS"/>
    <property type="match status" value="1"/>
</dbReference>
<dbReference type="PROSITE" id="PS50023">
    <property type="entry name" value="LIM_DOMAIN_2"/>
    <property type="match status" value="2"/>
</dbReference>
<keyword evidence="7 9" id="KW-0371">Homeobox</keyword>
<feature type="compositionally biased region" description="Low complexity" evidence="12">
    <location>
        <begin position="358"/>
        <end position="371"/>
    </location>
</feature>
<evidence type="ECO:0000256" key="1">
    <source>
        <dbReference type="ARBA" id="ARBA00004123"/>
    </source>
</evidence>
<comment type="caution">
    <text evidence="15">The sequence shown here is derived from an EMBL/GenBank/DDBJ whole genome shotgun (WGS) entry which is preliminary data.</text>
</comment>
<evidence type="ECO:0000313" key="17">
    <source>
        <dbReference type="Proteomes" id="UP000663829"/>
    </source>
</evidence>
<feature type="region of interest" description="Disordered" evidence="12">
    <location>
        <begin position="347"/>
        <end position="371"/>
    </location>
</feature>
<evidence type="ECO:0000256" key="9">
    <source>
        <dbReference type="PROSITE-ProRule" id="PRU00108"/>
    </source>
</evidence>
<evidence type="ECO:0000256" key="11">
    <source>
        <dbReference type="RuleBase" id="RU000682"/>
    </source>
</evidence>
<dbReference type="OrthoDB" id="9990008at2759"/>
<feature type="DNA-binding region" description="Homeobox" evidence="9">
    <location>
        <begin position="288"/>
        <end position="347"/>
    </location>
</feature>
<dbReference type="InterPro" id="IPR001781">
    <property type="entry name" value="Znf_LIM"/>
</dbReference>
<dbReference type="Proteomes" id="UP000663829">
    <property type="component" value="Unassembled WGS sequence"/>
</dbReference>
<accession>A0A813TH77</accession>
<dbReference type="AlphaFoldDB" id="A0A813TH77"/>
<evidence type="ECO:0000256" key="12">
    <source>
        <dbReference type="SAM" id="MobiDB-lite"/>
    </source>
</evidence>
<evidence type="ECO:0000256" key="8">
    <source>
        <dbReference type="ARBA" id="ARBA00023242"/>
    </source>
</evidence>
<keyword evidence="8 9" id="KW-0539">Nucleus</keyword>
<dbReference type="InterPro" id="IPR009057">
    <property type="entry name" value="Homeodomain-like_sf"/>
</dbReference>
<evidence type="ECO:0000256" key="2">
    <source>
        <dbReference type="ARBA" id="ARBA00022723"/>
    </source>
</evidence>
<dbReference type="PROSITE" id="PS00027">
    <property type="entry name" value="HOMEOBOX_1"/>
    <property type="match status" value="1"/>
</dbReference>
<evidence type="ECO:0000256" key="10">
    <source>
        <dbReference type="PROSITE-ProRule" id="PRU00125"/>
    </source>
</evidence>
<dbReference type="Pfam" id="PF00412">
    <property type="entry name" value="LIM"/>
    <property type="match status" value="2"/>
</dbReference>
<dbReference type="GO" id="GO:0005634">
    <property type="term" value="C:nucleus"/>
    <property type="evidence" value="ECO:0007669"/>
    <property type="project" value="UniProtKB-SubCell"/>
</dbReference>
<keyword evidence="5 10" id="KW-0440">LIM domain</keyword>
<dbReference type="Proteomes" id="UP000681722">
    <property type="component" value="Unassembled WGS sequence"/>
</dbReference>
<dbReference type="GO" id="GO:0046872">
    <property type="term" value="F:metal ion binding"/>
    <property type="evidence" value="ECO:0007669"/>
    <property type="project" value="UniProtKB-KW"/>
</dbReference>
<evidence type="ECO:0000256" key="5">
    <source>
        <dbReference type="ARBA" id="ARBA00023038"/>
    </source>
</evidence>
<keyword evidence="2 10" id="KW-0479">Metal-binding</keyword>
<evidence type="ECO:0000256" key="7">
    <source>
        <dbReference type="ARBA" id="ARBA00023155"/>
    </source>
</evidence>
<dbReference type="PROSITE" id="PS50071">
    <property type="entry name" value="HOMEOBOX_2"/>
    <property type="match status" value="1"/>
</dbReference>
<organism evidence="15 17">
    <name type="scientific">Didymodactylos carnosus</name>
    <dbReference type="NCBI Taxonomy" id="1234261"/>
    <lineage>
        <taxon>Eukaryota</taxon>
        <taxon>Metazoa</taxon>
        <taxon>Spiralia</taxon>
        <taxon>Gnathifera</taxon>
        <taxon>Rotifera</taxon>
        <taxon>Eurotatoria</taxon>
        <taxon>Bdelloidea</taxon>
        <taxon>Philodinida</taxon>
        <taxon>Philodinidae</taxon>
        <taxon>Didymodactylos</taxon>
    </lineage>
</organism>
<dbReference type="InterPro" id="IPR050453">
    <property type="entry name" value="LIM_Homeobox_TF"/>
</dbReference>
<name>A0A813TH77_9BILA</name>
<protein>
    <submittedName>
        <fullName evidence="15">Uncharacterized protein</fullName>
    </submittedName>
</protein>
<evidence type="ECO:0000313" key="16">
    <source>
        <dbReference type="EMBL" id="CAF3596556.1"/>
    </source>
</evidence>
<dbReference type="FunFam" id="1.10.10.60:FF:000027">
    <property type="entry name" value="LIM/homeobox protein Lhx9"/>
    <property type="match status" value="1"/>
</dbReference>
<comment type="subcellular location">
    <subcellularLocation>
        <location evidence="1 9 11">Nucleus</location>
    </subcellularLocation>
</comment>
<dbReference type="EMBL" id="CAJOBC010000521">
    <property type="protein sequence ID" value="CAF3596556.1"/>
    <property type="molecule type" value="Genomic_DNA"/>
</dbReference>
<dbReference type="InterPro" id="IPR001356">
    <property type="entry name" value="HD"/>
</dbReference>
<feature type="domain" description="Homeobox" evidence="14">
    <location>
        <begin position="286"/>
        <end position="346"/>
    </location>
</feature>
<reference evidence="15" key="1">
    <citation type="submission" date="2021-02" db="EMBL/GenBank/DDBJ databases">
        <authorList>
            <person name="Nowell W R."/>
        </authorList>
    </citation>
    <scope>NUCLEOTIDE SEQUENCE</scope>
</reference>
<dbReference type="SMART" id="SM00132">
    <property type="entry name" value="LIM"/>
    <property type="match status" value="2"/>
</dbReference>
<dbReference type="Gene3D" id="2.10.110.10">
    <property type="entry name" value="Cysteine Rich Protein"/>
    <property type="match status" value="2"/>
</dbReference>
<dbReference type="CDD" id="cd00086">
    <property type="entry name" value="homeodomain"/>
    <property type="match status" value="1"/>
</dbReference>
<dbReference type="Pfam" id="PF00046">
    <property type="entry name" value="Homeodomain"/>
    <property type="match status" value="1"/>
</dbReference>
<dbReference type="GO" id="GO:0000981">
    <property type="term" value="F:DNA-binding transcription factor activity, RNA polymerase II-specific"/>
    <property type="evidence" value="ECO:0007669"/>
    <property type="project" value="InterPro"/>
</dbReference>
<dbReference type="InterPro" id="IPR017970">
    <property type="entry name" value="Homeobox_CS"/>
</dbReference>
<dbReference type="SUPFAM" id="SSF46689">
    <property type="entry name" value="Homeodomain-like"/>
    <property type="match status" value="1"/>
</dbReference>
<keyword evidence="17" id="KW-1185">Reference proteome</keyword>
<dbReference type="GO" id="GO:0030182">
    <property type="term" value="P:neuron differentiation"/>
    <property type="evidence" value="ECO:0007669"/>
    <property type="project" value="TreeGrafter"/>
</dbReference>
<dbReference type="Gene3D" id="1.10.10.60">
    <property type="entry name" value="Homeodomain-like"/>
    <property type="match status" value="1"/>
</dbReference>
<dbReference type="PANTHER" id="PTHR24208">
    <property type="entry name" value="LIM/HOMEOBOX PROTEIN LHX"/>
    <property type="match status" value="1"/>
</dbReference>
<dbReference type="SUPFAM" id="SSF57716">
    <property type="entry name" value="Glucocorticoid receptor-like (DNA-binding domain)"/>
    <property type="match status" value="2"/>
</dbReference>
<dbReference type="EMBL" id="CAJNOQ010000521">
    <property type="protein sequence ID" value="CAF0810925.1"/>
    <property type="molecule type" value="Genomic_DNA"/>
</dbReference>
<feature type="domain" description="LIM zinc-binding" evidence="13">
    <location>
        <begin position="56"/>
        <end position="118"/>
    </location>
</feature>